<evidence type="ECO:0000313" key="2">
    <source>
        <dbReference type="EMBL" id="EYE90493.1"/>
    </source>
</evidence>
<dbReference type="EMBL" id="KK088458">
    <property type="protein sequence ID" value="EYE90493.1"/>
    <property type="molecule type" value="Genomic_DNA"/>
</dbReference>
<dbReference type="GeneID" id="63700275"/>
<evidence type="ECO:0008006" key="4">
    <source>
        <dbReference type="Google" id="ProtNLM"/>
    </source>
</evidence>
<feature type="coiled-coil region" evidence="1">
    <location>
        <begin position="304"/>
        <end position="343"/>
    </location>
</feature>
<dbReference type="RefSeq" id="XP_040634183.1">
    <property type="nucleotide sequence ID" value="XM_040785151.1"/>
</dbReference>
<dbReference type="Proteomes" id="UP000019804">
    <property type="component" value="Unassembled WGS sequence"/>
</dbReference>
<dbReference type="AlphaFoldDB" id="A0A017S0D1"/>
<protein>
    <recommendedName>
        <fullName evidence="4">Ubiquinol-cytochrome-c reductase cytochrome c1</fullName>
    </recommendedName>
</protein>
<accession>A0A017S0D1</accession>
<organism evidence="2 3">
    <name type="scientific">Aspergillus ruber (strain CBS 135680)</name>
    <dbReference type="NCBI Taxonomy" id="1388766"/>
    <lineage>
        <taxon>Eukaryota</taxon>
        <taxon>Fungi</taxon>
        <taxon>Dikarya</taxon>
        <taxon>Ascomycota</taxon>
        <taxon>Pezizomycotina</taxon>
        <taxon>Eurotiomycetes</taxon>
        <taxon>Eurotiomycetidae</taxon>
        <taxon>Eurotiales</taxon>
        <taxon>Aspergillaceae</taxon>
        <taxon>Aspergillus</taxon>
        <taxon>Aspergillus subgen. Aspergillus</taxon>
    </lineage>
</organism>
<keyword evidence="1" id="KW-0175">Coiled coil</keyword>
<keyword evidence="3" id="KW-1185">Reference proteome</keyword>
<gene>
    <name evidence="2" type="ORF">EURHEDRAFT_467073</name>
</gene>
<proteinExistence type="predicted"/>
<evidence type="ECO:0000313" key="3">
    <source>
        <dbReference type="Proteomes" id="UP000019804"/>
    </source>
</evidence>
<name>A0A017S0D1_ASPRC</name>
<dbReference type="HOGENOM" id="CLU_033910_2_0_1"/>
<sequence length="392" mass="43765">MTCSAAEKRQIFLACKAIFTGPNALLRRSKAIQKCITEHQAALNTSIPNFEVNRVTNIVQVLLKEQVFQSDIKAKAEFPDLVTPSPAKKAKGNAFETETACSAAEILEKNTVAHEKDSERTQDPPVPLSAELQAPDEAQVQIEGDTTLSPGSALEPRSPMPSRYPSYFPYNAQHSVLSGIQQALEECCFDFTKKWLPSEVENHEWDCAAAMELTEWTKFLAKWSPQLPDGSLQLRGSQLNTLLSTIRQIRHTAVHRLPITARSVNLLVLAAKRLAEALQDTLRTSQLEDLYFDIQNQIQAMELIKNALEDNHAHELRAVQLQREELDQKEQQLRAKMINSDKENKTLMGILVKKSMGRIFNDRKSALGHGSVGFETEHDGANNITSPGCQLL</sequence>
<dbReference type="OrthoDB" id="5324651at2759"/>
<dbReference type="STRING" id="1388766.A0A017S0D1"/>
<evidence type="ECO:0000256" key="1">
    <source>
        <dbReference type="SAM" id="Coils"/>
    </source>
</evidence>
<reference evidence="3" key="1">
    <citation type="journal article" date="2014" name="Nat. Commun.">
        <title>Genomic adaptations of the halophilic Dead Sea filamentous fungus Eurotium rubrum.</title>
        <authorList>
            <person name="Kis-Papo T."/>
            <person name="Weig A.R."/>
            <person name="Riley R."/>
            <person name="Persoh D."/>
            <person name="Salamov A."/>
            <person name="Sun H."/>
            <person name="Lipzen A."/>
            <person name="Wasser S.P."/>
            <person name="Rambold G."/>
            <person name="Grigoriev I.V."/>
            <person name="Nevo E."/>
        </authorList>
    </citation>
    <scope>NUCLEOTIDE SEQUENCE [LARGE SCALE GENOMIC DNA]</scope>
    <source>
        <strain evidence="3">CBS 135680</strain>
    </source>
</reference>